<keyword evidence="3" id="KW-1003">Cell membrane</keyword>
<dbReference type="EMBL" id="FNPF01000014">
    <property type="protein sequence ID" value="SDY68134.1"/>
    <property type="molecule type" value="Genomic_DNA"/>
</dbReference>
<feature type="transmembrane region" description="Helical" evidence="7">
    <location>
        <begin position="207"/>
        <end position="230"/>
    </location>
</feature>
<organism evidence="8 9">
    <name type="scientific">Citreimonas salinaria</name>
    <dbReference type="NCBI Taxonomy" id="321339"/>
    <lineage>
        <taxon>Bacteria</taxon>
        <taxon>Pseudomonadati</taxon>
        <taxon>Pseudomonadota</taxon>
        <taxon>Alphaproteobacteria</taxon>
        <taxon>Rhodobacterales</taxon>
        <taxon>Roseobacteraceae</taxon>
        <taxon>Citreimonas</taxon>
    </lineage>
</organism>
<dbReference type="STRING" id="321339.SAMN05444340_11483"/>
<keyword evidence="4 7" id="KW-0812">Transmembrane</keyword>
<evidence type="ECO:0000256" key="1">
    <source>
        <dbReference type="ARBA" id="ARBA00004651"/>
    </source>
</evidence>
<keyword evidence="5 7" id="KW-1133">Transmembrane helix</keyword>
<reference evidence="8 9" key="1">
    <citation type="submission" date="2016-10" db="EMBL/GenBank/DDBJ databases">
        <authorList>
            <person name="de Groot N.N."/>
        </authorList>
    </citation>
    <scope>NUCLEOTIDE SEQUENCE [LARGE SCALE GENOMIC DNA]</scope>
    <source>
        <strain evidence="8 9">DSM 26880</strain>
    </source>
</reference>
<keyword evidence="9" id="KW-1185">Reference proteome</keyword>
<feature type="transmembrane region" description="Helical" evidence="7">
    <location>
        <begin position="87"/>
        <end position="109"/>
    </location>
</feature>
<name>A0A1H3LVU0_9RHOB</name>
<evidence type="ECO:0000313" key="9">
    <source>
        <dbReference type="Proteomes" id="UP000199286"/>
    </source>
</evidence>
<dbReference type="InterPro" id="IPR014047">
    <property type="entry name" value="Chr_Tranpt_l_chain"/>
</dbReference>
<sequence length="436" mass="46102">MPPPADTTRDASLSEAAGVWGRIGVLSFGGPAAQIALMHRMVVDERPWLSERQFLDALSFCMVLPGPEAMQLATYAGWRMHGVRGGLIAGGLFVLPGAVLIAFLAALYVRFGELAITQALFLGVKAAVLVIVVEALTRVARRALVGAEPLAIAALAFVALFFFDIPYPAVVAAAALWGALRLREAAPEQTRRRTTTVGRQVTATLRTAALWLTIWIVPLIAVGLLAPPIFGDIARFFSVLATVTFGGAYAVLAYMTQEAVATQGWLSTGEMLDALGLAETTPGPLILVTEFVGFLAGHNAAPEGRSPMLWGLSAAVVTLWATFAPCFLWIFAGAPWIDSITARPVLRAALAGITAAVVGVIANLSVWFGLHVLFETVRTLEVRGFSIAVPDPTTFDWRSGVIALVAAALLLRWHRGVPLTLAICSTCGLALVAIGG</sequence>
<proteinExistence type="inferred from homology"/>
<comment type="similarity">
    <text evidence="2">Belongs to the chromate ion transporter (CHR) (TC 2.A.51) family.</text>
</comment>
<comment type="subcellular location">
    <subcellularLocation>
        <location evidence="1">Cell membrane</location>
        <topology evidence="1">Multi-pass membrane protein</topology>
    </subcellularLocation>
</comment>
<dbReference type="RefSeq" id="WP_089884553.1">
    <property type="nucleotide sequence ID" value="NZ_FNPF01000014.1"/>
</dbReference>
<dbReference type="GO" id="GO:0015109">
    <property type="term" value="F:chromate transmembrane transporter activity"/>
    <property type="evidence" value="ECO:0007669"/>
    <property type="project" value="InterPro"/>
</dbReference>
<feature type="transmembrane region" description="Helical" evidence="7">
    <location>
        <begin position="308"/>
        <end position="337"/>
    </location>
</feature>
<feature type="transmembrane region" description="Helical" evidence="7">
    <location>
        <begin position="275"/>
        <end position="296"/>
    </location>
</feature>
<feature type="transmembrane region" description="Helical" evidence="7">
    <location>
        <begin position="115"/>
        <end position="136"/>
    </location>
</feature>
<feature type="transmembrane region" description="Helical" evidence="7">
    <location>
        <begin position="143"/>
        <end position="163"/>
    </location>
</feature>
<keyword evidence="6 7" id="KW-0472">Membrane</keyword>
<protein>
    <submittedName>
        <fullName evidence="8">Chromate transporter</fullName>
    </submittedName>
</protein>
<dbReference type="AlphaFoldDB" id="A0A1H3LVU0"/>
<evidence type="ECO:0000256" key="6">
    <source>
        <dbReference type="ARBA" id="ARBA00023136"/>
    </source>
</evidence>
<dbReference type="NCBIfam" id="TIGR00937">
    <property type="entry name" value="2A51"/>
    <property type="match status" value="1"/>
</dbReference>
<accession>A0A1H3LVU0</accession>
<gene>
    <name evidence="8" type="ORF">SAMN05444340_11483</name>
</gene>
<feature type="transmembrane region" description="Helical" evidence="7">
    <location>
        <begin position="236"/>
        <end position="255"/>
    </location>
</feature>
<dbReference type="PIRSF" id="PIRSF004810">
    <property type="entry name" value="ChrA"/>
    <property type="match status" value="1"/>
</dbReference>
<dbReference type="Proteomes" id="UP000199286">
    <property type="component" value="Unassembled WGS sequence"/>
</dbReference>
<evidence type="ECO:0000313" key="8">
    <source>
        <dbReference type="EMBL" id="SDY68134.1"/>
    </source>
</evidence>
<dbReference type="InterPro" id="IPR003370">
    <property type="entry name" value="Chromate_transpt"/>
</dbReference>
<dbReference type="PANTHER" id="PTHR33567:SF3">
    <property type="entry name" value="CHROMATE ION TRANSPORTER (EUROFUNG)"/>
    <property type="match status" value="1"/>
</dbReference>
<dbReference type="OrthoDB" id="8969999at2"/>
<evidence type="ECO:0000256" key="2">
    <source>
        <dbReference type="ARBA" id="ARBA00005262"/>
    </source>
</evidence>
<dbReference type="PANTHER" id="PTHR33567">
    <property type="entry name" value="CHROMATE ION TRANSPORTER (EUROFUNG)"/>
    <property type="match status" value="1"/>
</dbReference>
<evidence type="ECO:0000256" key="7">
    <source>
        <dbReference type="SAM" id="Phobius"/>
    </source>
</evidence>
<evidence type="ECO:0000256" key="3">
    <source>
        <dbReference type="ARBA" id="ARBA00022475"/>
    </source>
</evidence>
<dbReference type="Pfam" id="PF02417">
    <property type="entry name" value="Chromate_transp"/>
    <property type="match status" value="2"/>
</dbReference>
<dbReference type="GO" id="GO:0005886">
    <property type="term" value="C:plasma membrane"/>
    <property type="evidence" value="ECO:0007669"/>
    <property type="project" value="UniProtKB-SubCell"/>
</dbReference>
<evidence type="ECO:0000256" key="4">
    <source>
        <dbReference type="ARBA" id="ARBA00022692"/>
    </source>
</evidence>
<evidence type="ECO:0000256" key="5">
    <source>
        <dbReference type="ARBA" id="ARBA00022989"/>
    </source>
</evidence>
<feature type="transmembrane region" description="Helical" evidence="7">
    <location>
        <begin position="349"/>
        <end position="374"/>
    </location>
</feature>